<comment type="caution">
    <text evidence="2">The sequence shown here is derived from an EMBL/GenBank/DDBJ whole genome shotgun (WGS) entry which is preliminary data.</text>
</comment>
<dbReference type="AlphaFoldDB" id="A0A9P6H2P3"/>
<dbReference type="Proteomes" id="UP000736335">
    <property type="component" value="Unassembled WGS sequence"/>
</dbReference>
<proteinExistence type="predicted"/>
<feature type="region of interest" description="Disordered" evidence="1">
    <location>
        <begin position="1"/>
        <end position="67"/>
    </location>
</feature>
<accession>A0A9P6H2P3</accession>
<feature type="compositionally biased region" description="Polar residues" evidence="1">
    <location>
        <begin position="22"/>
        <end position="37"/>
    </location>
</feature>
<dbReference type="EMBL" id="WIUZ02000026">
    <property type="protein sequence ID" value="KAF9777909.1"/>
    <property type="molecule type" value="Genomic_DNA"/>
</dbReference>
<evidence type="ECO:0000256" key="1">
    <source>
        <dbReference type="SAM" id="MobiDB-lite"/>
    </source>
</evidence>
<dbReference type="OrthoDB" id="2959034at2759"/>
<evidence type="ECO:0000313" key="2">
    <source>
        <dbReference type="EMBL" id="KAF9777909.1"/>
    </source>
</evidence>
<name>A0A9P6H2P3_9AGAM</name>
<protein>
    <submittedName>
        <fullName evidence="2">Uncharacterized protein</fullName>
    </submittedName>
</protein>
<sequence>MVIVKEQPSTPSDDAPPPSYQCVESSLSGSIRSSQTRQPPPLHPHRSHTPSLSPSLPPSPPLSTCRSSASTTNLAALIESKIDKQKTKLKSNLIDLLNGATAQNVRDAKNMAYRSVRDVVKNPGAQQSVALIETCAEVCRAKGVSFCDVLQDPCLEGHRALYWLIIGRPPPNEYGLLSTILEHSRPLSPEAIEEVRLACIQVGDQTLFNHIWRHPAYGAISGTDELLLGLSAPTDHIEIQEATINEAGTFAARFEIAHFHKRMTISGKVTFEFIARGRLWCLKFHATPDRHTSAFGPWAVSLSIVHPSPPTWLDSRIVILEPMSKPSALLPAWPLPKDSAIASLLAVSPSDFRREKSPIQFRLQTKSHQLQPSTSAKTRVGRTELAAWFAEHPASPSLQFPDSVYYSPDGSLRVIVEARLDKPPTDQGCVIS</sequence>
<organism evidence="2 3">
    <name type="scientific">Thelephora terrestris</name>
    <dbReference type="NCBI Taxonomy" id="56493"/>
    <lineage>
        <taxon>Eukaryota</taxon>
        <taxon>Fungi</taxon>
        <taxon>Dikarya</taxon>
        <taxon>Basidiomycota</taxon>
        <taxon>Agaricomycotina</taxon>
        <taxon>Agaricomycetes</taxon>
        <taxon>Thelephorales</taxon>
        <taxon>Thelephoraceae</taxon>
        <taxon>Thelephora</taxon>
    </lineage>
</organism>
<reference evidence="2" key="2">
    <citation type="submission" date="2020-11" db="EMBL/GenBank/DDBJ databases">
        <authorList>
            <consortium name="DOE Joint Genome Institute"/>
            <person name="Kuo A."/>
            <person name="Miyauchi S."/>
            <person name="Kiss E."/>
            <person name="Drula E."/>
            <person name="Kohler A."/>
            <person name="Sanchez-Garcia M."/>
            <person name="Andreopoulos B."/>
            <person name="Barry K.W."/>
            <person name="Bonito G."/>
            <person name="Buee M."/>
            <person name="Carver A."/>
            <person name="Chen C."/>
            <person name="Cichocki N."/>
            <person name="Clum A."/>
            <person name="Culley D."/>
            <person name="Crous P.W."/>
            <person name="Fauchery L."/>
            <person name="Girlanda M."/>
            <person name="Hayes R."/>
            <person name="Keri Z."/>
            <person name="Labutti K."/>
            <person name="Lipzen A."/>
            <person name="Lombard V."/>
            <person name="Magnuson J."/>
            <person name="Maillard F."/>
            <person name="Morin E."/>
            <person name="Murat C."/>
            <person name="Nolan M."/>
            <person name="Ohm R."/>
            <person name="Pangilinan J."/>
            <person name="Pereira M."/>
            <person name="Perotto S."/>
            <person name="Peter M."/>
            <person name="Riley R."/>
            <person name="Sitrit Y."/>
            <person name="Stielow B."/>
            <person name="Szollosi G."/>
            <person name="Zifcakova L."/>
            <person name="Stursova M."/>
            <person name="Spatafora J.W."/>
            <person name="Tedersoo L."/>
            <person name="Vaario L.-M."/>
            <person name="Yamada A."/>
            <person name="Yan M."/>
            <person name="Wang P."/>
            <person name="Xu J."/>
            <person name="Bruns T."/>
            <person name="Baldrian P."/>
            <person name="Vilgalys R."/>
            <person name="Henrissat B."/>
            <person name="Grigoriev I.V."/>
            <person name="Hibbett D."/>
            <person name="Nagy L.G."/>
            <person name="Martin F.M."/>
        </authorList>
    </citation>
    <scope>NUCLEOTIDE SEQUENCE</scope>
    <source>
        <strain evidence="2">UH-Tt-Lm1</strain>
    </source>
</reference>
<gene>
    <name evidence="2" type="ORF">BJ322DRAFT_518027</name>
</gene>
<keyword evidence="3" id="KW-1185">Reference proteome</keyword>
<evidence type="ECO:0000313" key="3">
    <source>
        <dbReference type="Proteomes" id="UP000736335"/>
    </source>
</evidence>
<reference evidence="2" key="1">
    <citation type="journal article" date="2020" name="Nat. Commun.">
        <title>Large-scale genome sequencing of mycorrhizal fungi provides insights into the early evolution of symbiotic traits.</title>
        <authorList>
            <person name="Miyauchi S."/>
            <person name="Kiss E."/>
            <person name="Kuo A."/>
            <person name="Drula E."/>
            <person name="Kohler A."/>
            <person name="Sanchez-Garcia M."/>
            <person name="Morin E."/>
            <person name="Andreopoulos B."/>
            <person name="Barry K.W."/>
            <person name="Bonito G."/>
            <person name="Buee M."/>
            <person name="Carver A."/>
            <person name="Chen C."/>
            <person name="Cichocki N."/>
            <person name="Clum A."/>
            <person name="Culley D."/>
            <person name="Crous P.W."/>
            <person name="Fauchery L."/>
            <person name="Girlanda M."/>
            <person name="Hayes R.D."/>
            <person name="Keri Z."/>
            <person name="LaButti K."/>
            <person name="Lipzen A."/>
            <person name="Lombard V."/>
            <person name="Magnuson J."/>
            <person name="Maillard F."/>
            <person name="Murat C."/>
            <person name="Nolan M."/>
            <person name="Ohm R.A."/>
            <person name="Pangilinan J."/>
            <person name="Pereira M.F."/>
            <person name="Perotto S."/>
            <person name="Peter M."/>
            <person name="Pfister S."/>
            <person name="Riley R."/>
            <person name="Sitrit Y."/>
            <person name="Stielow J.B."/>
            <person name="Szollosi G."/>
            <person name="Zifcakova L."/>
            <person name="Stursova M."/>
            <person name="Spatafora J.W."/>
            <person name="Tedersoo L."/>
            <person name="Vaario L.M."/>
            <person name="Yamada A."/>
            <person name="Yan M."/>
            <person name="Wang P."/>
            <person name="Xu J."/>
            <person name="Bruns T."/>
            <person name="Baldrian P."/>
            <person name="Vilgalys R."/>
            <person name="Dunand C."/>
            <person name="Henrissat B."/>
            <person name="Grigoriev I.V."/>
            <person name="Hibbett D."/>
            <person name="Nagy L.G."/>
            <person name="Martin F.M."/>
        </authorList>
    </citation>
    <scope>NUCLEOTIDE SEQUENCE</scope>
    <source>
        <strain evidence="2">UH-Tt-Lm1</strain>
    </source>
</reference>